<evidence type="ECO:0000313" key="2">
    <source>
        <dbReference type="Proteomes" id="UP000077405"/>
    </source>
</evidence>
<evidence type="ECO:0000313" key="1">
    <source>
        <dbReference type="EMBL" id="AWB07593.1"/>
    </source>
</evidence>
<dbReference type="SUPFAM" id="SSF58104">
    <property type="entry name" value="Methyl-accepting chemotaxis protein (MCP) signaling domain"/>
    <property type="match status" value="1"/>
</dbReference>
<organism evidence="1 2">
    <name type="scientific">Azospirillum humicireducens</name>
    <dbReference type="NCBI Taxonomy" id="1226968"/>
    <lineage>
        <taxon>Bacteria</taxon>
        <taxon>Pseudomonadati</taxon>
        <taxon>Pseudomonadota</taxon>
        <taxon>Alphaproteobacteria</taxon>
        <taxon>Rhodospirillales</taxon>
        <taxon>Azospirillaceae</taxon>
        <taxon>Azospirillum</taxon>
    </lineage>
</organism>
<evidence type="ECO:0008006" key="3">
    <source>
        <dbReference type="Google" id="ProtNLM"/>
    </source>
</evidence>
<keyword evidence="1" id="KW-0614">Plasmid</keyword>
<gene>
    <name evidence="1" type="ORF">A6A40_21585</name>
</gene>
<keyword evidence="2" id="KW-1185">Reference proteome</keyword>
<sequence length="95" mass="10026">MVATEVKSLAEQTSGATERIGVEIVAMQEVVRQVVEALGGIAKSVDSVKSTVHGVTAGAEEQMSLTSGVVSNMRQAQSGVEAINRNLEEMLIRAR</sequence>
<reference evidence="1 2" key="1">
    <citation type="submission" date="2018-04" db="EMBL/GenBank/DDBJ databases">
        <title>Complete genome sequence of the nitrogen-fixing bacterium Azospirillum humicireducens type strain SgZ-5.</title>
        <authorList>
            <person name="Yu Z."/>
        </authorList>
    </citation>
    <scope>NUCLEOTIDE SEQUENCE [LARGE SCALE GENOMIC DNA]</scope>
    <source>
        <strain evidence="1 2">SgZ-5</strain>
        <plasmid evidence="1 2">pYZ2</plasmid>
    </source>
</reference>
<dbReference type="Proteomes" id="UP000077405">
    <property type="component" value="Plasmid pYZ2"/>
</dbReference>
<dbReference type="AlphaFoldDB" id="A0A2R4VT26"/>
<proteinExistence type="predicted"/>
<protein>
    <recommendedName>
        <fullName evidence="3">Methyl-accepting chemotaxis protein</fullName>
    </recommendedName>
</protein>
<dbReference type="EMBL" id="CP028903">
    <property type="protein sequence ID" value="AWB07593.1"/>
    <property type="molecule type" value="Genomic_DNA"/>
</dbReference>
<dbReference type="Gene3D" id="1.10.287.950">
    <property type="entry name" value="Methyl-accepting chemotaxis protein"/>
    <property type="match status" value="1"/>
</dbReference>
<accession>A0A2R4VT26</accession>
<name>A0A2R4VT26_9PROT</name>
<dbReference type="KEGG" id="ahu:A6A40_21585"/>
<geneLocation type="plasmid" evidence="1 2">
    <name>pYZ2</name>
</geneLocation>